<proteinExistence type="predicted"/>
<feature type="transmembrane region" description="Helical" evidence="5">
    <location>
        <begin position="392"/>
        <end position="415"/>
    </location>
</feature>
<evidence type="ECO:0000313" key="6">
    <source>
        <dbReference type="EMBL" id="EJP63741.1"/>
    </source>
</evidence>
<dbReference type="Gene3D" id="1.20.1250.20">
    <property type="entry name" value="MFS general substrate transporter like domains"/>
    <property type="match status" value="1"/>
</dbReference>
<feature type="transmembrane region" description="Helical" evidence="5">
    <location>
        <begin position="436"/>
        <end position="455"/>
    </location>
</feature>
<keyword evidence="4 5" id="KW-0472">Membrane</keyword>
<feature type="transmembrane region" description="Helical" evidence="5">
    <location>
        <begin position="531"/>
        <end position="552"/>
    </location>
</feature>
<dbReference type="GO" id="GO:0005886">
    <property type="term" value="C:plasma membrane"/>
    <property type="evidence" value="ECO:0007669"/>
    <property type="project" value="TreeGrafter"/>
</dbReference>
<feature type="transmembrane region" description="Helical" evidence="5">
    <location>
        <begin position="461"/>
        <end position="488"/>
    </location>
</feature>
<reference evidence="6 7" key="1">
    <citation type="journal article" date="2012" name="Sci. Rep.">
        <title>Genomic perspectives on the evolution of fungal entomopathogenicity in Beauveria bassiana.</title>
        <authorList>
            <person name="Xiao G."/>
            <person name="Ying S.H."/>
            <person name="Zheng P."/>
            <person name="Wang Z.L."/>
            <person name="Zhang S."/>
            <person name="Xie X.Q."/>
            <person name="Shang Y."/>
            <person name="St Leger R.J."/>
            <person name="Zhao G.P."/>
            <person name="Wang C."/>
            <person name="Feng M.G."/>
        </authorList>
    </citation>
    <scope>NUCLEOTIDE SEQUENCE [LARGE SCALE GENOMIC DNA]</scope>
    <source>
        <strain evidence="6 7">ARSEF 2860</strain>
    </source>
</reference>
<evidence type="ECO:0000256" key="2">
    <source>
        <dbReference type="ARBA" id="ARBA00022692"/>
    </source>
</evidence>
<feature type="transmembrane region" description="Helical" evidence="5">
    <location>
        <begin position="500"/>
        <end position="519"/>
    </location>
</feature>
<feature type="transmembrane region" description="Helical" evidence="5">
    <location>
        <begin position="200"/>
        <end position="221"/>
    </location>
</feature>
<evidence type="ECO:0000256" key="4">
    <source>
        <dbReference type="ARBA" id="ARBA00023136"/>
    </source>
</evidence>
<keyword evidence="2 5" id="KW-0812">Transmembrane</keyword>
<evidence type="ECO:0000256" key="1">
    <source>
        <dbReference type="ARBA" id="ARBA00004141"/>
    </source>
</evidence>
<accession>J5JKL5</accession>
<dbReference type="InParanoid" id="J5JKL5"/>
<dbReference type="InterPro" id="IPR036259">
    <property type="entry name" value="MFS_trans_sf"/>
</dbReference>
<dbReference type="GeneID" id="19890397"/>
<dbReference type="GO" id="GO:0022857">
    <property type="term" value="F:transmembrane transporter activity"/>
    <property type="evidence" value="ECO:0007669"/>
    <property type="project" value="InterPro"/>
</dbReference>
<gene>
    <name evidence="6" type="ORF">BBA_07385</name>
</gene>
<keyword evidence="3 5" id="KW-1133">Transmembrane helix</keyword>
<name>J5JKL5_BEAB2</name>
<feature type="transmembrane region" description="Helical" evidence="5">
    <location>
        <begin position="72"/>
        <end position="95"/>
    </location>
</feature>
<dbReference type="Pfam" id="PF07690">
    <property type="entry name" value="MFS_1"/>
    <property type="match status" value="1"/>
</dbReference>
<dbReference type="SUPFAM" id="SSF103473">
    <property type="entry name" value="MFS general substrate transporter"/>
    <property type="match status" value="1"/>
</dbReference>
<feature type="transmembrane region" description="Helical" evidence="5">
    <location>
        <begin position="227"/>
        <end position="246"/>
    </location>
</feature>
<evidence type="ECO:0000256" key="5">
    <source>
        <dbReference type="SAM" id="Phobius"/>
    </source>
</evidence>
<dbReference type="PANTHER" id="PTHR23502">
    <property type="entry name" value="MAJOR FACILITATOR SUPERFAMILY"/>
    <property type="match status" value="1"/>
</dbReference>
<dbReference type="OrthoDB" id="5215911at2759"/>
<dbReference type="InterPro" id="IPR011701">
    <property type="entry name" value="MFS"/>
</dbReference>
<protein>
    <submittedName>
        <fullName evidence="6">MFS transporter</fullName>
    </submittedName>
</protein>
<dbReference type="AlphaFoldDB" id="J5JKL5"/>
<dbReference type="STRING" id="655819.J5JKL5"/>
<sequence length="576" mass="63132">MNLYAGAAEAATTTTTTADMDETQIPGTVLLVDLEHTAATQHASDSRDIILVPTPSRDPNDPLNWSVGRKRLHLLCLMIFVLFNGMALSVVYSVLVPLSTALGVTVGDLNAGTGYMFLLLGWSLLFWQPFALQYGKRFTYLASMLGIVAISFWSPHAQGGGQWIARNIVTGFVASPIESLPETSITDIYFAHERGTYMGWYAFMLAGSNYLAPVLCGFISDGLGFRWPFYIMGLFSAASFLFLFFFMEETNYSRGSVGIVYNTAEEEAAAAAAVSSSSPVKSAAEMETAGYADNISGAGSIYTQYPPEKTFVQKLALFSAGRNNNNNNNNGDKKKQPFLMHRRAWQALRYLSWPTVFYSGFAYGTYLIWFNIFNATASVILSGPPYHFQPSIVGLSYLSCIVGVIVGAAYTGVFSDWFVIRMARRNGGVYEPEQRLWLFSATAILVPAGLILWGVGAAHGIHWFGLIVAMAILALCSCVGITLAIAYLVDSFREISGDALVTLILVRNTMSFAISYGITPWLDALGLQNCFISVAFVALAICSIFLPVIWYGKRLRAAKRESYWSEVKMRIACNAN</sequence>
<dbReference type="EMBL" id="JH725173">
    <property type="protein sequence ID" value="EJP63741.1"/>
    <property type="molecule type" value="Genomic_DNA"/>
</dbReference>
<feature type="transmembrane region" description="Helical" evidence="5">
    <location>
        <begin position="115"/>
        <end position="135"/>
    </location>
</feature>
<dbReference type="RefSeq" id="XP_008600704.1">
    <property type="nucleotide sequence ID" value="XM_008602482.1"/>
</dbReference>
<comment type="subcellular location">
    <subcellularLocation>
        <location evidence="1">Membrane</location>
        <topology evidence="1">Multi-pass membrane protein</topology>
    </subcellularLocation>
</comment>
<dbReference type="Proteomes" id="UP000002762">
    <property type="component" value="Unassembled WGS sequence"/>
</dbReference>
<feature type="transmembrane region" description="Helical" evidence="5">
    <location>
        <begin position="350"/>
        <end position="372"/>
    </location>
</feature>
<keyword evidence="7" id="KW-1185">Reference proteome</keyword>
<evidence type="ECO:0000313" key="7">
    <source>
        <dbReference type="Proteomes" id="UP000002762"/>
    </source>
</evidence>
<evidence type="ECO:0000256" key="3">
    <source>
        <dbReference type="ARBA" id="ARBA00022989"/>
    </source>
</evidence>
<dbReference type="PANTHER" id="PTHR23502:SF30">
    <property type="entry name" value="TRANSPORTER, PUTATIVE (AFU_ORTHOLOGUE AFUA_8G04702)-RELATED"/>
    <property type="match status" value="1"/>
</dbReference>
<dbReference type="HOGENOM" id="CLU_008455_13_3_1"/>
<organism evidence="6 7">
    <name type="scientific">Beauveria bassiana (strain ARSEF 2860)</name>
    <name type="common">White muscardine disease fungus</name>
    <name type="synonym">Tritirachium shiotae</name>
    <dbReference type="NCBI Taxonomy" id="655819"/>
    <lineage>
        <taxon>Eukaryota</taxon>
        <taxon>Fungi</taxon>
        <taxon>Dikarya</taxon>
        <taxon>Ascomycota</taxon>
        <taxon>Pezizomycotina</taxon>
        <taxon>Sordariomycetes</taxon>
        <taxon>Hypocreomycetidae</taxon>
        <taxon>Hypocreales</taxon>
        <taxon>Cordycipitaceae</taxon>
        <taxon>Beauveria</taxon>
    </lineage>
</organism>